<dbReference type="GO" id="GO:0005524">
    <property type="term" value="F:ATP binding"/>
    <property type="evidence" value="ECO:0007669"/>
    <property type="project" value="InterPro"/>
</dbReference>
<dbReference type="SUPFAM" id="SSF55729">
    <property type="entry name" value="Acyl-CoA N-acyltransferases (Nat)"/>
    <property type="match status" value="1"/>
</dbReference>
<dbReference type="InterPro" id="IPR013815">
    <property type="entry name" value="ATP_grasp_subdomain_1"/>
</dbReference>
<proteinExistence type="predicted"/>
<dbReference type="CDD" id="cd04301">
    <property type="entry name" value="NAT_SF"/>
    <property type="match status" value="1"/>
</dbReference>
<dbReference type="Gene3D" id="3.30.470.20">
    <property type="entry name" value="ATP-grasp fold, B domain"/>
    <property type="match status" value="1"/>
</dbReference>
<dbReference type="InterPro" id="IPR032875">
    <property type="entry name" value="Succ_CoA_lig_flav_dom"/>
</dbReference>
<gene>
    <name evidence="3" type="ORF">NOCA2210111</name>
</gene>
<evidence type="ECO:0000313" key="3">
    <source>
        <dbReference type="EMBL" id="CUR54761.1"/>
    </source>
</evidence>
<evidence type="ECO:0000259" key="2">
    <source>
        <dbReference type="PROSITE" id="PS51186"/>
    </source>
</evidence>
<dbReference type="InterPro" id="IPR036291">
    <property type="entry name" value="NAD(P)-bd_dom_sf"/>
</dbReference>
<dbReference type="Pfam" id="PF00583">
    <property type="entry name" value="Acetyltransf_1"/>
    <property type="match status" value="1"/>
</dbReference>
<name>A0A2P2BYE6_9ZZZZ</name>
<dbReference type="Pfam" id="PF13380">
    <property type="entry name" value="CoA_binding_2"/>
    <property type="match status" value="1"/>
</dbReference>
<dbReference type="PANTHER" id="PTHR42793:SF1">
    <property type="entry name" value="PEPTIDYL-LYSINE N-ACETYLTRANSFERASE PATZ"/>
    <property type="match status" value="1"/>
</dbReference>
<dbReference type="SUPFAM" id="SSF56059">
    <property type="entry name" value="Glutathione synthetase ATP-binding domain-like"/>
    <property type="match status" value="1"/>
</dbReference>
<dbReference type="Gene3D" id="3.40.50.720">
    <property type="entry name" value="NAD(P)-binding Rossmann-like Domain"/>
    <property type="match status" value="1"/>
</dbReference>
<dbReference type="InterPro" id="IPR016102">
    <property type="entry name" value="Succinyl-CoA_synth-like"/>
</dbReference>
<protein>
    <submittedName>
        <fullName evidence="3">Putative succinyl-CoA synthetase-like protein</fullName>
    </submittedName>
</protein>
<dbReference type="GO" id="GO:0016747">
    <property type="term" value="F:acyltransferase activity, transferring groups other than amino-acyl groups"/>
    <property type="evidence" value="ECO:0007669"/>
    <property type="project" value="InterPro"/>
</dbReference>
<dbReference type="Gene3D" id="3.40.50.261">
    <property type="entry name" value="Succinyl-CoA synthetase domains"/>
    <property type="match status" value="2"/>
</dbReference>
<dbReference type="InterPro" id="IPR003781">
    <property type="entry name" value="CoA-bd"/>
</dbReference>
<dbReference type="SUPFAM" id="SSF52210">
    <property type="entry name" value="Succinyl-CoA synthetase domains"/>
    <property type="match status" value="2"/>
</dbReference>
<dbReference type="InterPro" id="IPR016181">
    <property type="entry name" value="Acyl_CoA_acyltransferase"/>
</dbReference>
<organism evidence="3">
    <name type="scientific">metagenome</name>
    <dbReference type="NCBI Taxonomy" id="256318"/>
    <lineage>
        <taxon>unclassified sequences</taxon>
        <taxon>metagenomes</taxon>
    </lineage>
</organism>
<reference evidence="3" key="1">
    <citation type="submission" date="2015-08" db="EMBL/GenBank/DDBJ databases">
        <authorList>
            <person name="Babu N.S."/>
            <person name="Beckwith C.J."/>
            <person name="Beseler K.G."/>
            <person name="Brison A."/>
            <person name="Carone J.V."/>
            <person name="Caskin T.P."/>
            <person name="Diamond M."/>
            <person name="Durham M.E."/>
            <person name="Foxe J.M."/>
            <person name="Go M."/>
            <person name="Henderson B.A."/>
            <person name="Jones I.B."/>
            <person name="McGettigan J.A."/>
            <person name="Micheletti S.J."/>
            <person name="Nasrallah M.E."/>
            <person name="Ortiz D."/>
            <person name="Piller C.R."/>
            <person name="Privatt S.R."/>
            <person name="Schneider S.L."/>
            <person name="Sharp S."/>
            <person name="Smith T.C."/>
            <person name="Stanton J.D."/>
            <person name="Ullery H.E."/>
            <person name="Wilson R.J."/>
            <person name="Serrano M.G."/>
            <person name="Buck G."/>
            <person name="Lee V."/>
            <person name="Wang Y."/>
            <person name="Carvalho R."/>
            <person name="Voegtly L."/>
            <person name="Shi R."/>
            <person name="Duckworth R."/>
            <person name="Johnson A."/>
            <person name="Loviza R."/>
            <person name="Walstead R."/>
            <person name="Shah Z."/>
            <person name="Kiflezghi M."/>
            <person name="Wade K."/>
            <person name="Ball S.L."/>
            <person name="Bradley K.W."/>
            <person name="Asai D.J."/>
            <person name="Bowman C.A."/>
            <person name="Russell D.A."/>
            <person name="Pope W.H."/>
            <person name="Jacobs-Sera D."/>
            <person name="Hendrix R.W."/>
            <person name="Hatfull G.F."/>
        </authorList>
    </citation>
    <scope>NUCLEOTIDE SEQUENCE</scope>
</reference>
<dbReference type="Pfam" id="PF13549">
    <property type="entry name" value="ATP-grasp_5"/>
    <property type="match status" value="1"/>
</dbReference>
<dbReference type="PROSITE" id="PS51186">
    <property type="entry name" value="GNAT"/>
    <property type="match status" value="1"/>
</dbReference>
<dbReference type="SMART" id="SM00881">
    <property type="entry name" value="CoA_binding"/>
    <property type="match status" value="1"/>
</dbReference>
<dbReference type="InterPro" id="IPR000182">
    <property type="entry name" value="GNAT_dom"/>
</dbReference>
<dbReference type="Gene3D" id="3.30.1490.20">
    <property type="entry name" value="ATP-grasp fold, A domain"/>
    <property type="match status" value="1"/>
</dbReference>
<dbReference type="PANTHER" id="PTHR42793">
    <property type="entry name" value="COA BINDING DOMAIN CONTAINING PROTEIN"/>
    <property type="match status" value="1"/>
</dbReference>
<dbReference type="SUPFAM" id="SSF51735">
    <property type="entry name" value="NAD(P)-binding Rossmann-fold domains"/>
    <property type="match status" value="1"/>
</dbReference>
<accession>A0A2P2BYE6</accession>
<dbReference type="Gene3D" id="3.40.630.30">
    <property type="match status" value="1"/>
</dbReference>
<feature type="region of interest" description="Disordered" evidence="1">
    <location>
        <begin position="1"/>
        <end position="28"/>
    </location>
</feature>
<feature type="domain" description="N-acetyltransferase" evidence="2">
    <location>
        <begin position="41"/>
        <end position="191"/>
    </location>
</feature>
<evidence type="ECO:0000256" key="1">
    <source>
        <dbReference type="SAM" id="MobiDB-lite"/>
    </source>
</evidence>
<dbReference type="EMBL" id="CZKA01000014">
    <property type="protein sequence ID" value="CUR54761.1"/>
    <property type="molecule type" value="Genomic_DNA"/>
</dbReference>
<dbReference type="AlphaFoldDB" id="A0A2P2BYE6"/>
<sequence length="914" mass="98052">MTPDEPSTAAPGEPVATVTPPPHPAPRHWEADVVLRDGRTAHIRPIREDDAELLVEFYARVSAESKYYRFFTPMPHLSERDVERFTHVDHVDRVAFVLTVANKLIAVGRYDVVEAGEAEVAFLVEDQHQGRGIAQLLLEHLAQAGRERGVDRFVAEVLPDNQRMIQIFRDAGYRVAGGYSDGVMMLEFPIDPTDTAMGVMSDREHRAESASIEAFFNAKSVAVIGASRRQDTIGAALVRNLVLGDFTGRVYVVNQSATAVSGMPAYANVGDIPDQVDVAIVAVPADAVQDVVLDCAAKGVHGLVVISSGFAETGEEGRQRQRRLVGLARSYGLRLIGPNCLGVINTDPEIQLNASLSPSMPPRGRAGFFCQSGALGTAILEKVGNRGLGLSTFVSAGNRADVSGNDLLQYWEEDDSTEVVLLYLESIGNPRKFSRIARRVSKRKPIIAVRSGRTTQGVPMGHAVRNIAAPPQAVDAMFRQAGVIQVDTLDEMFDVAQLVAHQPLPTGNRVAVVGNSDALGLLASDAAAAVGLEVVKSVALGAEATAEDFEDALDEAIDDPGVHSVVAVYIPPLNVSGEEVANVLAAVGEQSDKPLVSTFLGAEGVPELLRVPDVAGASAGRGSVPSYPAVEAAVRALARVVEYATWLRAPDSETADKLEVDALAGKRLVNEILMRSPEGRVLESAELKSLLAAYGVDLWETRAVRNQREAIAAGRALGWDVVLKATAEHLRHRPDLAHVWRNVDSAAEMRDAWSSLGELISDPDSAGFIVQRNAPPGVPIRIGSLEDPLFGPVVSFGLSGPLTELLQDKSYRIPPLEERDAGAMVREIKSAPVLFGYRGSDPVDAGAIERLIRLVAQLKNDLPQVRQLDLSLVLAGVDGVSVLSATGRVAPVADPRSDWFVRRLTTIPSDTYPD</sequence>
<dbReference type="Pfam" id="PF13607">
    <property type="entry name" value="Succ_CoA_lig"/>
    <property type="match status" value="1"/>
</dbReference>